<accession>A0AAD9V0Q0</accession>
<reference evidence="1" key="1">
    <citation type="journal article" date="2023" name="G3 (Bethesda)">
        <title>Whole genome assembly and annotation of the endangered Caribbean coral Acropora cervicornis.</title>
        <authorList>
            <person name="Selwyn J.D."/>
            <person name="Vollmer S.V."/>
        </authorList>
    </citation>
    <scope>NUCLEOTIDE SEQUENCE</scope>
    <source>
        <strain evidence="1">K2</strain>
    </source>
</reference>
<keyword evidence="2" id="KW-1185">Reference proteome</keyword>
<proteinExistence type="predicted"/>
<dbReference type="AlphaFoldDB" id="A0AAD9V0Q0"/>
<evidence type="ECO:0000313" key="2">
    <source>
        <dbReference type="Proteomes" id="UP001249851"/>
    </source>
</evidence>
<dbReference type="EMBL" id="JARQWQ010000053">
    <property type="protein sequence ID" value="KAK2556862.1"/>
    <property type="molecule type" value="Genomic_DNA"/>
</dbReference>
<reference evidence="1" key="2">
    <citation type="journal article" date="2023" name="Science">
        <title>Genomic signatures of disease resistance in endangered staghorn corals.</title>
        <authorList>
            <person name="Vollmer S.V."/>
            <person name="Selwyn J.D."/>
            <person name="Despard B.A."/>
            <person name="Roesel C.L."/>
        </authorList>
    </citation>
    <scope>NUCLEOTIDE SEQUENCE</scope>
    <source>
        <strain evidence="1">K2</strain>
    </source>
</reference>
<comment type="caution">
    <text evidence="1">The sequence shown here is derived from an EMBL/GenBank/DDBJ whole genome shotgun (WGS) entry which is preliminary data.</text>
</comment>
<sequence>MVKETLDEKALAFMKTILEQLARKKTILPELDAKLSKPSRTQENPHLAGLRITHPVTIHEKFYISLLIGADHHRDIVEDEVIRGGGPTAVASKLGYLLSEPLQTSSVSTSTTVVNLLQTLSSTKKEKIDLQRK</sequence>
<gene>
    <name evidence="1" type="ORF">P5673_021074</name>
</gene>
<organism evidence="1 2">
    <name type="scientific">Acropora cervicornis</name>
    <name type="common">Staghorn coral</name>
    <dbReference type="NCBI Taxonomy" id="6130"/>
    <lineage>
        <taxon>Eukaryota</taxon>
        <taxon>Metazoa</taxon>
        <taxon>Cnidaria</taxon>
        <taxon>Anthozoa</taxon>
        <taxon>Hexacorallia</taxon>
        <taxon>Scleractinia</taxon>
        <taxon>Astrocoeniina</taxon>
        <taxon>Acroporidae</taxon>
        <taxon>Acropora</taxon>
    </lineage>
</organism>
<name>A0AAD9V0Q0_ACRCE</name>
<evidence type="ECO:0000313" key="1">
    <source>
        <dbReference type="EMBL" id="KAK2556862.1"/>
    </source>
</evidence>
<dbReference type="Proteomes" id="UP001249851">
    <property type="component" value="Unassembled WGS sequence"/>
</dbReference>
<protein>
    <submittedName>
        <fullName evidence="1">Uncharacterized protein</fullName>
    </submittedName>
</protein>